<name>A0A0W0G5N8_MONRR</name>
<protein>
    <submittedName>
        <fullName evidence="7">Uncharacterized protein</fullName>
    </submittedName>
</protein>
<dbReference type="InterPro" id="IPR038753">
    <property type="entry name" value="NFKBIL1"/>
</dbReference>
<evidence type="ECO:0000256" key="3">
    <source>
        <dbReference type="ARBA" id="ARBA00022737"/>
    </source>
</evidence>
<sequence>MKLKGKATKTKSAQQNAEAQWVELHSKLSSSEQEVQRVSSELETEIQKGLARNQQLERRKDAIEKSLRLSLEREVTAGQIEAERLENLNSVLQEQLGQVQSAYDIAQRKAADLEARLAISEANIDYWKTELMSCRAKLLHSEKEVSRLFNEVEVHKEMKLEPRVIQLKKLLDISESRCKILRIEAESLRSGDGRLREAERKREEAELTMTKLRDDYEKKRLEEERQAQEKTERERQEKDRVEKILREQEWQRAMVKEEERCRVRDGKQLSRLWTEASAIERFRTVVEEFEKAKFSDTQPLTFASIPWPVLMNPFSLTPKDVQWSDVEKFFEALRRQTDPKTYQTLLTKTQRLFHPDRWSGRGALKTVMQSEIRNSLETTGKRVSQAVTPLWQRNRG</sequence>
<comment type="subcellular location">
    <subcellularLocation>
        <location evidence="1">Nucleus</location>
    </subcellularLocation>
</comment>
<dbReference type="PANTHER" id="PTHR15263:SF1">
    <property type="entry name" value="NF-KAPPA-B INHIBITOR-LIKE PROTEIN 1"/>
    <property type="match status" value="1"/>
</dbReference>
<evidence type="ECO:0000256" key="2">
    <source>
        <dbReference type="ARBA" id="ARBA00022553"/>
    </source>
</evidence>
<keyword evidence="6" id="KW-0175">Coiled coil</keyword>
<evidence type="ECO:0000313" key="8">
    <source>
        <dbReference type="Proteomes" id="UP000054988"/>
    </source>
</evidence>
<keyword evidence="5" id="KW-0539">Nucleus</keyword>
<organism evidence="7 8">
    <name type="scientific">Moniliophthora roreri</name>
    <name type="common">Frosty pod rot fungus</name>
    <name type="synonym">Monilia roreri</name>
    <dbReference type="NCBI Taxonomy" id="221103"/>
    <lineage>
        <taxon>Eukaryota</taxon>
        <taxon>Fungi</taxon>
        <taxon>Dikarya</taxon>
        <taxon>Basidiomycota</taxon>
        <taxon>Agaricomycotina</taxon>
        <taxon>Agaricomycetes</taxon>
        <taxon>Agaricomycetidae</taxon>
        <taxon>Agaricales</taxon>
        <taxon>Marasmiineae</taxon>
        <taxon>Marasmiaceae</taxon>
        <taxon>Moniliophthora</taxon>
    </lineage>
</organism>
<feature type="coiled-coil region" evidence="6">
    <location>
        <begin position="28"/>
        <end position="123"/>
    </location>
</feature>
<dbReference type="EMBL" id="LATX01001050">
    <property type="protein sequence ID" value="KTB43895.1"/>
    <property type="molecule type" value="Genomic_DNA"/>
</dbReference>
<keyword evidence="4" id="KW-0040">ANK repeat</keyword>
<dbReference type="Proteomes" id="UP000054988">
    <property type="component" value="Unassembled WGS sequence"/>
</dbReference>
<dbReference type="eggNOG" id="ENOG502SINC">
    <property type="taxonomic scope" value="Eukaryota"/>
</dbReference>
<reference evidence="7 8" key="1">
    <citation type="submission" date="2015-12" db="EMBL/GenBank/DDBJ databases">
        <title>Draft genome sequence of Moniliophthora roreri, the causal agent of frosty pod rot of cacao.</title>
        <authorList>
            <person name="Aime M.C."/>
            <person name="Diaz-Valderrama J.R."/>
            <person name="Kijpornyongpan T."/>
            <person name="Phillips-Mora W."/>
        </authorList>
    </citation>
    <scope>NUCLEOTIDE SEQUENCE [LARGE SCALE GENOMIC DNA]</scope>
    <source>
        <strain evidence="7 8">MCA 2952</strain>
    </source>
</reference>
<accession>A0A0W0G5N8</accession>
<evidence type="ECO:0000313" key="7">
    <source>
        <dbReference type="EMBL" id="KTB43895.1"/>
    </source>
</evidence>
<evidence type="ECO:0000256" key="6">
    <source>
        <dbReference type="SAM" id="Coils"/>
    </source>
</evidence>
<dbReference type="GO" id="GO:0043124">
    <property type="term" value="P:negative regulation of canonical NF-kappaB signal transduction"/>
    <property type="evidence" value="ECO:0007669"/>
    <property type="project" value="InterPro"/>
</dbReference>
<dbReference type="GO" id="GO:0005634">
    <property type="term" value="C:nucleus"/>
    <property type="evidence" value="ECO:0007669"/>
    <property type="project" value="UniProtKB-SubCell"/>
</dbReference>
<keyword evidence="2" id="KW-0597">Phosphoprotein</keyword>
<dbReference type="PANTHER" id="PTHR15263">
    <property type="entry name" value="I-KAPPA-B-LIKE PROTEIN IKBL"/>
    <property type="match status" value="1"/>
</dbReference>
<comment type="caution">
    <text evidence="7">The sequence shown here is derived from an EMBL/GenBank/DDBJ whole genome shotgun (WGS) entry which is preliminary data.</text>
</comment>
<evidence type="ECO:0000256" key="5">
    <source>
        <dbReference type="ARBA" id="ARBA00023242"/>
    </source>
</evidence>
<proteinExistence type="predicted"/>
<dbReference type="AlphaFoldDB" id="A0A0W0G5N8"/>
<gene>
    <name evidence="7" type="ORF">WG66_3509</name>
</gene>
<keyword evidence="3" id="KW-0677">Repeat</keyword>
<feature type="coiled-coil region" evidence="6">
    <location>
        <begin position="188"/>
        <end position="247"/>
    </location>
</feature>
<evidence type="ECO:0000256" key="1">
    <source>
        <dbReference type="ARBA" id="ARBA00004123"/>
    </source>
</evidence>
<evidence type="ECO:0000256" key="4">
    <source>
        <dbReference type="ARBA" id="ARBA00023043"/>
    </source>
</evidence>